<evidence type="ECO:0000313" key="3">
    <source>
        <dbReference type="EMBL" id="RLP82091.1"/>
    </source>
</evidence>
<dbReference type="GO" id="GO:0006629">
    <property type="term" value="P:lipid metabolic process"/>
    <property type="evidence" value="ECO:0007669"/>
    <property type="project" value="InterPro"/>
</dbReference>
<dbReference type="InterPro" id="IPR017946">
    <property type="entry name" value="PLC-like_Pdiesterase_TIM-brl"/>
</dbReference>
<proteinExistence type="predicted"/>
<evidence type="ECO:0000259" key="2">
    <source>
        <dbReference type="PROSITE" id="PS51704"/>
    </source>
</evidence>
<reference evidence="3 4" key="1">
    <citation type="submission" date="2018-10" db="EMBL/GenBank/DDBJ databases">
        <authorList>
            <person name="Li J."/>
        </authorList>
    </citation>
    <scope>NUCLEOTIDE SEQUENCE [LARGE SCALE GENOMIC DNA]</scope>
    <source>
        <strain evidence="3 4">JCM 11654</strain>
    </source>
</reference>
<dbReference type="Gene3D" id="3.20.20.190">
    <property type="entry name" value="Phosphatidylinositol (PI) phosphodiesterase"/>
    <property type="match status" value="1"/>
</dbReference>
<dbReference type="SUPFAM" id="SSF51695">
    <property type="entry name" value="PLC-like phosphodiesterases"/>
    <property type="match status" value="1"/>
</dbReference>
<organism evidence="3 4">
    <name type="scientific">Mycetocola lacteus</name>
    <dbReference type="NCBI Taxonomy" id="76637"/>
    <lineage>
        <taxon>Bacteria</taxon>
        <taxon>Bacillati</taxon>
        <taxon>Actinomycetota</taxon>
        <taxon>Actinomycetes</taxon>
        <taxon>Micrococcales</taxon>
        <taxon>Microbacteriaceae</taxon>
        <taxon>Mycetocola</taxon>
    </lineage>
</organism>
<dbReference type="EMBL" id="RCUY01000009">
    <property type="protein sequence ID" value="RLP82091.1"/>
    <property type="molecule type" value="Genomic_DNA"/>
</dbReference>
<comment type="caution">
    <text evidence="3">The sequence shown here is derived from an EMBL/GenBank/DDBJ whole genome shotgun (WGS) entry which is preliminary data.</text>
</comment>
<feature type="region of interest" description="Disordered" evidence="1">
    <location>
        <begin position="1"/>
        <end position="38"/>
    </location>
</feature>
<gene>
    <name evidence="3" type="ORF">D9V34_09735</name>
</gene>
<feature type="domain" description="GP-PDE" evidence="2">
    <location>
        <begin position="51"/>
        <end position="288"/>
    </location>
</feature>
<accession>A0A3L7AR26</accession>
<dbReference type="PANTHER" id="PTHR43805">
    <property type="entry name" value="GLYCEROPHOSPHORYL DIESTER PHOSPHODIESTERASE"/>
    <property type="match status" value="1"/>
</dbReference>
<evidence type="ECO:0000256" key="1">
    <source>
        <dbReference type="SAM" id="MobiDB-lite"/>
    </source>
</evidence>
<keyword evidence="4" id="KW-1185">Reference proteome</keyword>
<dbReference type="OrthoDB" id="5241788at2"/>
<protein>
    <submittedName>
        <fullName evidence="3">Glycerophosphodiester phosphodiesterase</fullName>
    </submittedName>
</protein>
<dbReference type="Pfam" id="PF03009">
    <property type="entry name" value="GDPD"/>
    <property type="match status" value="1"/>
</dbReference>
<dbReference type="InterPro" id="IPR030395">
    <property type="entry name" value="GP_PDE_dom"/>
</dbReference>
<dbReference type="GO" id="GO:0008081">
    <property type="term" value="F:phosphoric diester hydrolase activity"/>
    <property type="evidence" value="ECO:0007669"/>
    <property type="project" value="InterPro"/>
</dbReference>
<dbReference type="PROSITE" id="PS51704">
    <property type="entry name" value="GP_PDE"/>
    <property type="match status" value="1"/>
</dbReference>
<dbReference type="Proteomes" id="UP000269438">
    <property type="component" value="Unassembled WGS sequence"/>
</dbReference>
<sequence length="303" mass="33130">MPPPPPAHPVPRLRSRAWMSRVSPRPWDTPSRTPRRVVSSNSPAFFETASPRVFAHRGLAVSARVNENTLAAFSAAVAAGATHLETDIRVSADGIAILHHDPTFEQAGRQIPVASLPLDRLRDPAIGPGESLTTLAELLAAFPSIPINVDLKSADAVDPAVEVILRADARSRILLTSFSERTRRRAMRRLGPVASSPGRWAGIVLILAHWIRLRPIFRRLATRTEAVQFPEKYGPFPAMTPALIARLRDVGVESHVWTINNPADIRRLILAGVDGVITDRCDLAVSVIEDLRAEGFCPSNEVH</sequence>
<name>A0A3L7AR26_9MICO</name>
<dbReference type="AlphaFoldDB" id="A0A3L7AR26"/>
<evidence type="ECO:0000313" key="4">
    <source>
        <dbReference type="Proteomes" id="UP000269438"/>
    </source>
</evidence>
<dbReference type="PANTHER" id="PTHR43805:SF1">
    <property type="entry name" value="GP-PDE DOMAIN-CONTAINING PROTEIN"/>
    <property type="match status" value="1"/>
</dbReference>